<name>A0A8H7CMC6_9AGAR</name>
<feature type="region of interest" description="Disordered" evidence="1">
    <location>
        <begin position="42"/>
        <end position="80"/>
    </location>
</feature>
<evidence type="ECO:0000313" key="3">
    <source>
        <dbReference type="Proteomes" id="UP000620124"/>
    </source>
</evidence>
<proteinExistence type="predicted"/>
<organism evidence="2 3">
    <name type="scientific">Mycena venus</name>
    <dbReference type="NCBI Taxonomy" id="2733690"/>
    <lineage>
        <taxon>Eukaryota</taxon>
        <taxon>Fungi</taxon>
        <taxon>Dikarya</taxon>
        <taxon>Basidiomycota</taxon>
        <taxon>Agaricomycotina</taxon>
        <taxon>Agaricomycetes</taxon>
        <taxon>Agaricomycetidae</taxon>
        <taxon>Agaricales</taxon>
        <taxon>Marasmiineae</taxon>
        <taxon>Mycenaceae</taxon>
        <taxon>Mycena</taxon>
    </lineage>
</organism>
<accession>A0A8H7CMC6</accession>
<evidence type="ECO:0000313" key="2">
    <source>
        <dbReference type="EMBL" id="KAF7343059.1"/>
    </source>
</evidence>
<dbReference type="EMBL" id="JACAZI010000016">
    <property type="protein sequence ID" value="KAF7343059.1"/>
    <property type="molecule type" value="Genomic_DNA"/>
</dbReference>
<keyword evidence="3" id="KW-1185">Reference proteome</keyword>
<comment type="caution">
    <text evidence="2">The sequence shown here is derived from an EMBL/GenBank/DDBJ whole genome shotgun (WGS) entry which is preliminary data.</text>
</comment>
<dbReference type="AlphaFoldDB" id="A0A8H7CMC6"/>
<gene>
    <name evidence="2" type="ORF">MVEN_01736300</name>
</gene>
<protein>
    <submittedName>
        <fullName evidence="2">Uncharacterized protein</fullName>
    </submittedName>
</protein>
<sequence>MSNMFSSRYNGFNFDDIAEATAEATIEQDSDSPGFFLTPGQGRPFSGIERNNRQARAARTTSYQARGPYNFHGPSSSTAPTASLPLFSDSIPIHQLPWDGGRRSVNFNNHIYGGTGGNGGAGVQGQGQGVNGGTGEGPTVNYYIDAEEGNINHIHRHGEPVH</sequence>
<evidence type="ECO:0000256" key="1">
    <source>
        <dbReference type="SAM" id="MobiDB-lite"/>
    </source>
</evidence>
<dbReference type="Proteomes" id="UP000620124">
    <property type="component" value="Unassembled WGS sequence"/>
</dbReference>
<reference evidence="2" key="1">
    <citation type="submission" date="2020-05" db="EMBL/GenBank/DDBJ databases">
        <title>Mycena genomes resolve the evolution of fungal bioluminescence.</title>
        <authorList>
            <person name="Tsai I.J."/>
        </authorList>
    </citation>
    <scope>NUCLEOTIDE SEQUENCE</scope>
    <source>
        <strain evidence="2">CCC161011</strain>
    </source>
</reference>